<evidence type="ECO:0000259" key="1">
    <source>
        <dbReference type="Pfam" id="PF06605"/>
    </source>
</evidence>
<dbReference type="InterPro" id="IPR007119">
    <property type="entry name" value="Phage_tail_spike_N"/>
</dbReference>
<sequence>MYQVYCDDTLLYDPRLKELAIEAPAVELELNKTGSFSFSIYPDHPYADKIKPLHSIILVKKEGRLLFRGRVIGEDEGFYREKKISCEGELSFLLDSRIRPFEFTGSPEDFLKKLLSEHNAQVEAEKQFLPGNITVTDPNDYISRSNESCDTTWENINSRLIKNLGGYLFVRHEADGNYLDYLSDFPYMTTQRITFGENLLDYLHKRNLDEIATGLIPYGAKYTIEETDPETGTVEETTARLTIESVNDGKDYLVDEEAVAKYGTIFTTETWDDVTIAGNLLTKARERLTELTKTEVSLDISAADLSLLGHEFDEFRLGEYVFVDSKPHGMEHEKFLCSKLSINLQEPANNQLTLGKAFETFTDSQNQQNHSTGELVQVVERIESDYVTNEVVSSAVESLYSKIDQSSEEILMEVGSQYVTAEGIEEELNTRFQQTEDSFEFQFNELKTYVENLEGNSETGFEEFRKYIRFEDGNIILGQEGNEITLRIENDRISFLQSGGETAYFANNKLYVTDGQFLNSLQLGNFSFLPRDNGNLSFKWIGGETV</sequence>
<protein>
    <submittedName>
        <fullName evidence="2">Phage tail protein</fullName>
    </submittedName>
</protein>
<comment type="caution">
    <text evidence="2">The sequence shown here is derived from an EMBL/GenBank/DDBJ whole genome shotgun (WGS) entry which is preliminary data.</text>
</comment>
<feature type="domain" description="Tail spike" evidence="1">
    <location>
        <begin position="150"/>
        <end position="367"/>
    </location>
</feature>
<dbReference type="Pfam" id="PF06605">
    <property type="entry name" value="Prophage_tail"/>
    <property type="match status" value="1"/>
</dbReference>
<dbReference type="Proteomes" id="UP000632659">
    <property type="component" value="Unassembled WGS sequence"/>
</dbReference>
<gene>
    <name evidence="2" type="ORF">H8702_13170</name>
</gene>
<reference evidence="2" key="1">
    <citation type="submission" date="2020-08" db="EMBL/GenBank/DDBJ databases">
        <title>Genome public.</title>
        <authorList>
            <person name="Liu C."/>
            <person name="Sun Q."/>
        </authorList>
    </citation>
    <scope>NUCLEOTIDE SEQUENCE</scope>
    <source>
        <strain evidence="2">NSJ-15</strain>
    </source>
</reference>
<organism evidence="2 3">
    <name type="scientific">Massiliimalia timonensis</name>
    <dbReference type="NCBI Taxonomy" id="1987501"/>
    <lineage>
        <taxon>Bacteria</taxon>
        <taxon>Bacillati</taxon>
        <taxon>Bacillota</taxon>
        <taxon>Clostridia</taxon>
        <taxon>Eubacteriales</taxon>
        <taxon>Oscillospiraceae</taxon>
        <taxon>Massiliimalia</taxon>
    </lineage>
</organism>
<keyword evidence="3" id="KW-1185">Reference proteome</keyword>
<evidence type="ECO:0000313" key="2">
    <source>
        <dbReference type="EMBL" id="MBC8612042.1"/>
    </source>
</evidence>
<name>A0A8J6U198_9FIRM</name>
<evidence type="ECO:0000313" key="3">
    <source>
        <dbReference type="Proteomes" id="UP000632659"/>
    </source>
</evidence>
<dbReference type="AlphaFoldDB" id="A0A8J6U198"/>
<accession>A0A8J6U198</accession>
<proteinExistence type="predicted"/>
<dbReference type="NCBIfam" id="TIGR01665">
    <property type="entry name" value="put_anti_recept"/>
    <property type="match status" value="1"/>
</dbReference>
<dbReference type="InterPro" id="IPR010572">
    <property type="entry name" value="Tail_dom"/>
</dbReference>
<dbReference type="RefSeq" id="WP_187536868.1">
    <property type="nucleotide sequence ID" value="NZ_JACRTL010000011.1"/>
</dbReference>
<dbReference type="EMBL" id="JACRTL010000011">
    <property type="protein sequence ID" value="MBC8612042.1"/>
    <property type="molecule type" value="Genomic_DNA"/>
</dbReference>